<comment type="caution">
    <text evidence="2">The sequence shown here is derived from an EMBL/GenBank/DDBJ whole genome shotgun (WGS) entry which is preliminary data.</text>
</comment>
<dbReference type="Proteomes" id="UP000766486">
    <property type="component" value="Unassembled WGS sequence"/>
</dbReference>
<dbReference type="InterPro" id="IPR052895">
    <property type="entry name" value="HetReg/Transcr_Mod"/>
</dbReference>
<evidence type="ECO:0000313" key="3">
    <source>
        <dbReference type="Proteomes" id="UP000766486"/>
    </source>
</evidence>
<proteinExistence type="predicted"/>
<feature type="domain" description="Heterokaryon incompatibility" evidence="1">
    <location>
        <begin position="47"/>
        <end position="245"/>
    </location>
</feature>
<protein>
    <recommendedName>
        <fullName evidence="1">Heterokaryon incompatibility domain-containing protein</fullName>
    </recommendedName>
</protein>
<evidence type="ECO:0000313" key="2">
    <source>
        <dbReference type="EMBL" id="VUC31139.1"/>
    </source>
</evidence>
<dbReference type="PANTHER" id="PTHR24148:SF73">
    <property type="entry name" value="HET DOMAIN PROTEIN (AFU_ORTHOLOGUE AFUA_8G01020)"/>
    <property type="match status" value="1"/>
</dbReference>
<evidence type="ECO:0000259" key="1">
    <source>
        <dbReference type="Pfam" id="PF06985"/>
    </source>
</evidence>
<dbReference type="PANTHER" id="PTHR24148">
    <property type="entry name" value="ANKYRIN REPEAT DOMAIN-CONTAINING PROTEIN 39 HOMOLOG-RELATED"/>
    <property type="match status" value="1"/>
</dbReference>
<name>A0ABY6UMA3_BIOOC</name>
<gene>
    <name evidence="2" type="ORF">CLO192961_LOCUS300448</name>
</gene>
<accession>A0ABY6UMA3</accession>
<dbReference type="EMBL" id="CABFNS010000830">
    <property type="protein sequence ID" value="VUC31139.1"/>
    <property type="molecule type" value="Genomic_DNA"/>
</dbReference>
<organism evidence="2 3">
    <name type="scientific">Bionectria ochroleuca</name>
    <name type="common">Gliocladium roseum</name>
    <dbReference type="NCBI Taxonomy" id="29856"/>
    <lineage>
        <taxon>Eukaryota</taxon>
        <taxon>Fungi</taxon>
        <taxon>Dikarya</taxon>
        <taxon>Ascomycota</taxon>
        <taxon>Pezizomycotina</taxon>
        <taxon>Sordariomycetes</taxon>
        <taxon>Hypocreomycetidae</taxon>
        <taxon>Hypocreales</taxon>
        <taxon>Bionectriaceae</taxon>
        <taxon>Clonostachys</taxon>
    </lineage>
</organism>
<dbReference type="InterPro" id="IPR010730">
    <property type="entry name" value="HET"/>
</dbReference>
<keyword evidence="3" id="KW-1185">Reference proteome</keyword>
<sequence>MSYPGYDDLNATGDDIRLLYVEALPTGQLDLLSCSMKTVALSESPPYYALSYVWGDQTQRQDILIDGHPVSVATSLASGLQGCRDRFGSDLAEVGLWADALCINQANLDEKMHQIGLMSRVYSQARCVVAWLGDESDDTADAIREIGKLSEMFTDYYEASWAMKMAIKLQETSPGLGWITRMISGTRMNPLRSNGWLKSMAEIRVKGSSATVDSLEKPNLSSRTKLALRDIVERPYWSRVWTFQEIVLAKNVLVLCGSYELPWRDLGMLGMVCRIIRNAPSRVEDLGVINELIRIFGV</sequence>
<reference evidence="2 3" key="1">
    <citation type="submission" date="2019-06" db="EMBL/GenBank/DDBJ databases">
        <authorList>
            <person name="Broberg M."/>
        </authorList>
    </citation>
    <scope>NUCLEOTIDE SEQUENCE [LARGE SCALE GENOMIC DNA]</scope>
</reference>
<dbReference type="Pfam" id="PF06985">
    <property type="entry name" value="HET"/>
    <property type="match status" value="1"/>
</dbReference>